<dbReference type="KEGG" id="glz:GLAREA_01618"/>
<protein>
    <submittedName>
        <fullName evidence="2">Uncharacterized protein</fullName>
    </submittedName>
</protein>
<evidence type="ECO:0000313" key="3">
    <source>
        <dbReference type="Proteomes" id="UP000016922"/>
    </source>
</evidence>
<keyword evidence="3" id="KW-1185">Reference proteome</keyword>
<evidence type="ECO:0000256" key="1">
    <source>
        <dbReference type="SAM" id="MobiDB-lite"/>
    </source>
</evidence>
<accession>S3D107</accession>
<dbReference type="HOGENOM" id="CLU_2558478_0_0_1"/>
<dbReference type="AlphaFoldDB" id="S3D107"/>
<dbReference type="RefSeq" id="XP_008087025.1">
    <property type="nucleotide sequence ID" value="XM_008088834.1"/>
</dbReference>
<name>S3D107_GLAL2</name>
<dbReference type="EMBL" id="KE145371">
    <property type="protein sequence ID" value="EPE25706.1"/>
    <property type="molecule type" value="Genomic_DNA"/>
</dbReference>
<proteinExistence type="predicted"/>
<dbReference type="PROSITE" id="PS51257">
    <property type="entry name" value="PROKAR_LIPOPROTEIN"/>
    <property type="match status" value="1"/>
</dbReference>
<reference evidence="2 3" key="1">
    <citation type="journal article" date="2013" name="BMC Genomics">
        <title>Genomics-driven discovery of the pneumocandin biosynthetic gene cluster in the fungus Glarea lozoyensis.</title>
        <authorList>
            <person name="Chen L."/>
            <person name="Yue Q."/>
            <person name="Zhang X."/>
            <person name="Xiang M."/>
            <person name="Wang C."/>
            <person name="Li S."/>
            <person name="Che Y."/>
            <person name="Ortiz-Lopez F.J."/>
            <person name="Bills G.F."/>
            <person name="Liu X."/>
            <person name="An Z."/>
        </authorList>
    </citation>
    <scope>NUCLEOTIDE SEQUENCE [LARGE SCALE GENOMIC DNA]</scope>
    <source>
        <strain evidence="3">ATCC 20868 / MF5171</strain>
    </source>
</reference>
<dbReference type="Proteomes" id="UP000016922">
    <property type="component" value="Unassembled WGS sequence"/>
</dbReference>
<feature type="region of interest" description="Disordered" evidence="1">
    <location>
        <begin position="63"/>
        <end position="82"/>
    </location>
</feature>
<sequence length="82" mass="8552">MGCMHRYGVGQLTTLVTASCDITAGEVRRSVPIPEVQNSGTGATPGVGRMTAWAATALEKIRKGSRWSTDDGTSRPGKCQAG</sequence>
<evidence type="ECO:0000313" key="2">
    <source>
        <dbReference type="EMBL" id="EPE25706.1"/>
    </source>
</evidence>
<gene>
    <name evidence="2" type="ORF">GLAREA_01618</name>
</gene>
<organism evidence="2 3">
    <name type="scientific">Glarea lozoyensis (strain ATCC 20868 / MF5171)</name>
    <dbReference type="NCBI Taxonomy" id="1116229"/>
    <lineage>
        <taxon>Eukaryota</taxon>
        <taxon>Fungi</taxon>
        <taxon>Dikarya</taxon>
        <taxon>Ascomycota</taxon>
        <taxon>Pezizomycotina</taxon>
        <taxon>Leotiomycetes</taxon>
        <taxon>Helotiales</taxon>
        <taxon>Helotiaceae</taxon>
        <taxon>Glarea</taxon>
    </lineage>
</organism>
<dbReference type="GeneID" id="19460676"/>